<dbReference type="SUPFAM" id="SSF46689">
    <property type="entry name" value="Homeodomain-like"/>
    <property type="match status" value="1"/>
</dbReference>
<dbReference type="SUPFAM" id="SSF53098">
    <property type="entry name" value="Ribonuclease H-like"/>
    <property type="match status" value="1"/>
</dbReference>
<comment type="caution">
    <text evidence="4">The sequence shown here is derived from an EMBL/GenBank/DDBJ whole genome shotgun (WGS) entry which is preliminary data.</text>
</comment>
<sequence>MTKRIKRNFTPEFRLESALLVVEQNYSVTEAAKAMEVGKSTMDKWVRQLRDERNGGKSKATPITPEQLKIRELERKIHRMERENDILKKGYSSLGIRLTQRFVMVDNIKQSYPVAEICYVLGIHRSSYRYWLSTSKKMSLSEIKLQSEVKIAHKESKGSAGARTLSGIVSQRGVKLSRYRASKLMRQFNLVSCQIKTHRYKKTANEHLEIPNTLDRQFAVPEPNQVWCGDVTYVWAGNRWLYLAVIIDLFARKVIGWAVSKSPDSTLTGKALSMAFAIRKQPKGVMFHSDQGCHYTSKQFRQLLWRYRIEQSMSRRGNCWDNAPMERFFRSFKTEWMPRAGFTSFDEANRAISHYIVRYYNQVRPHQYNVSVRRTTPCLV</sequence>
<dbReference type="InterPro" id="IPR048020">
    <property type="entry name" value="Transpos_IS3"/>
</dbReference>
<dbReference type="InterPro" id="IPR012337">
    <property type="entry name" value="RNaseH-like_sf"/>
</dbReference>
<evidence type="ECO:0000313" key="5">
    <source>
        <dbReference type="Proteomes" id="UP001203423"/>
    </source>
</evidence>
<keyword evidence="5" id="KW-1185">Reference proteome</keyword>
<feature type="coiled-coil region" evidence="2">
    <location>
        <begin position="63"/>
        <end position="90"/>
    </location>
</feature>
<evidence type="ECO:0000259" key="3">
    <source>
        <dbReference type="PROSITE" id="PS50994"/>
    </source>
</evidence>
<dbReference type="Pfam" id="PF00665">
    <property type="entry name" value="rve"/>
    <property type="match status" value="1"/>
</dbReference>
<dbReference type="Proteomes" id="UP001203423">
    <property type="component" value="Unassembled WGS sequence"/>
</dbReference>
<comment type="similarity">
    <text evidence="1">Belongs to the transposase 8 family.</text>
</comment>
<gene>
    <name evidence="4" type="ORF">L2764_26085</name>
</gene>
<dbReference type="PANTHER" id="PTHR46889:SF4">
    <property type="entry name" value="TRANSPOSASE INSO FOR INSERTION SEQUENCE ELEMENT IS911B-RELATED"/>
    <property type="match status" value="1"/>
</dbReference>
<dbReference type="InterPro" id="IPR009057">
    <property type="entry name" value="Homeodomain-like_sf"/>
</dbReference>
<dbReference type="InterPro" id="IPR001584">
    <property type="entry name" value="Integrase_cat-core"/>
</dbReference>
<evidence type="ECO:0000313" key="4">
    <source>
        <dbReference type="EMBL" id="MCL1127833.1"/>
    </source>
</evidence>
<dbReference type="InterPro" id="IPR050900">
    <property type="entry name" value="Transposase_IS3/IS150/IS904"/>
</dbReference>
<dbReference type="InterPro" id="IPR036397">
    <property type="entry name" value="RNaseH_sf"/>
</dbReference>
<dbReference type="EMBL" id="JAKIKS010000226">
    <property type="protein sequence ID" value="MCL1127833.1"/>
    <property type="molecule type" value="Genomic_DNA"/>
</dbReference>
<keyword evidence="2" id="KW-0175">Coiled coil</keyword>
<feature type="domain" description="Integrase catalytic" evidence="3">
    <location>
        <begin position="219"/>
        <end position="380"/>
    </location>
</feature>
<dbReference type="Gene3D" id="3.30.420.10">
    <property type="entry name" value="Ribonuclease H-like superfamily/Ribonuclease H"/>
    <property type="match status" value="1"/>
</dbReference>
<protein>
    <submittedName>
        <fullName evidence="4">IS3 family transposase</fullName>
    </submittedName>
</protein>
<dbReference type="Pfam" id="PF01527">
    <property type="entry name" value="HTH_Tnp_1"/>
    <property type="match status" value="1"/>
</dbReference>
<dbReference type="Pfam" id="PF13333">
    <property type="entry name" value="rve_2"/>
    <property type="match status" value="1"/>
</dbReference>
<proteinExistence type="inferred from homology"/>
<accession>A0ABT0LJG6</accession>
<dbReference type="RefSeq" id="WP_248943262.1">
    <property type="nucleotide sequence ID" value="NZ_JAKIKS010000226.1"/>
</dbReference>
<reference evidence="4 5" key="1">
    <citation type="submission" date="2022-01" db="EMBL/GenBank/DDBJ databases">
        <title>Whole genome-based taxonomy of the Shewanellaceae.</title>
        <authorList>
            <person name="Martin-Rodriguez A.J."/>
        </authorList>
    </citation>
    <scope>NUCLEOTIDE SEQUENCE [LARGE SCALE GENOMIC DNA]</scope>
    <source>
        <strain evidence="4 5">DSM 17177</strain>
    </source>
</reference>
<evidence type="ECO:0000256" key="2">
    <source>
        <dbReference type="SAM" id="Coils"/>
    </source>
</evidence>
<dbReference type="PROSITE" id="PS50994">
    <property type="entry name" value="INTEGRASE"/>
    <property type="match status" value="1"/>
</dbReference>
<name>A0ABT0LJG6_9GAMM</name>
<dbReference type="InterPro" id="IPR002514">
    <property type="entry name" value="Transposase_8"/>
</dbReference>
<dbReference type="PANTHER" id="PTHR46889">
    <property type="entry name" value="TRANSPOSASE INSF FOR INSERTION SEQUENCE IS3B-RELATED"/>
    <property type="match status" value="1"/>
</dbReference>
<evidence type="ECO:0000256" key="1">
    <source>
        <dbReference type="ARBA" id="ARBA00009964"/>
    </source>
</evidence>
<organism evidence="4 5">
    <name type="scientific">Shewanella surugensis</name>
    <dbReference type="NCBI Taxonomy" id="212020"/>
    <lineage>
        <taxon>Bacteria</taxon>
        <taxon>Pseudomonadati</taxon>
        <taxon>Pseudomonadota</taxon>
        <taxon>Gammaproteobacteria</taxon>
        <taxon>Alteromonadales</taxon>
        <taxon>Shewanellaceae</taxon>
        <taxon>Shewanella</taxon>
    </lineage>
</organism>
<dbReference type="NCBIfam" id="NF033516">
    <property type="entry name" value="transpos_IS3"/>
    <property type="match status" value="1"/>
</dbReference>